<dbReference type="InterPro" id="IPR005123">
    <property type="entry name" value="Oxoglu/Fe-dep_dioxygenase_dom"/>
</dbReference>
<reference evidence="8 9" key="1">
    <citation type="journal article" date="2017" name="Int. J. Syst. Evol. Microbiol.">
        <title>Oleiagrimonas citrea sp. nov., a marine bacterium isolated from tidal flat sediment and emended description of the genus Oleiagrimonas Fang et al. 2015 and Oleiagrimonas soli.</title>
        <authorList>
            <person name="Yang S.H."/>
            <person name="Seo H.S."/>
            <person name="Seong C.N."/>
            <person name="Kwon K.K."/>
        </authorList>
    </citation>
    <scope>NUCLEOTIDE SEQUENCE [LARGE SCALE GENOMIC DNA]</scope>
    <source>
        <strain evidence="8 9">MEBiC09124</strain>
    </source>
</reference>
<dbReference type="GO" id="GO:0031418">
    <property type="term" value="F:L-ascorbic acid binding"/>
    <property type="evidence" value="ECO:0007669"/>
    <property type="project" value="UniProtKB-KW"/>
</dbReference>
<keyword evidence="4 8" id="KW-0223">Dioxygenase</keyword>
<evidence type="ECO:0000313" key="8">
    <source>
        <dbReference type="EMBL" id="NKZ39957.1"/>
    </source>
</evidence>
<evidence type="ECO:0000259" key="7">
    <source>
        <dbReference type="PROSITE" id="PS51471"/>
    </source>
</evidence>
<dbReference type="Pfam" id="PF13640">
    <property type="entry name" value="2OG-FeII_Oxy_3"/>
    <property type="match status" value="1"/>
</dbReference>
<dbReference type="AlphaFoldDB" id="A0A846ZQM2"/>
<dbReference type="InterPro" id="IPR006620">
    <property type="entry name" value="Pro_4_hyd_alph"/>
</dbReference>
<evidence type="ECO:0000256" key="5">
    <source>
        <dbReference type="ARBA" id="ARBA00023002"/>
    </source>
</evidence>
<dbReference type="Gene3D" id="2.60.120.620">
    <property type="entry name" value="q2cbj1_9rhob like domain"/>
    <property type="match status" value="1"/>
</dbReference>
<feature type="domain" description="Fe2OG dioxygenase" evidence="7">
    <location>
        <begin position="168"/>
        <end position="273"/>
    </location>
</feature>
<dbReference type="PROSITE" id="PS51471">
    <property type="entry name" value="FE2OG_OXY"/>
    <property type="match status" value="1"/>
</dbReference>
<dbReference type="RefSeq" id="WP_168609792.1">
    <property type="nucleotide sequence ID" value="NZ_JAAZQD010000005.1"/>
</dbReference>
<dbReference type="InterPro" id="IPR045054">
    <property type="entry name" value="P4HA-like"/>
</dbReference>
<accession>A0A846ZQM2</accession>
<keyword evidence="5" id="KW-0560">Oxidoreductase</keyword>
<comment type="cofactor">
    <cofactor evidence="1">
        <name>L-ascorbate</name>
        <dbReference type="ChEBI" id="CHEBI:38290"/>
    </cofactor>
</comment>
<dbReference type="Proteomes" id="UP000541636">
    <property type="component" value="Unassembled WGS sequence"/>
</dbReference>
<keyword evidence="3" id="KW-0847">Vitamin C</keyword>
<sequence>MGKQTSNTNSLREWILTTARDGHDIDMILLMMERAGYESRQARKIVAKTLNRPAVALDVEVKPPAGKLPRHPEPPMQIVGGQRTEVSVCIDTPPIRVMEHLLQDDECEQLIELARPRLDRSLTVRQDGGNQVDEARTSRGMFFNPGESPLIERIDARMAELAGLPTSHGEGLQVLHYLPGQQYEPHFDWFDSSKDGFKLVTLKGGQRVATIIMYLNTPAGGGGTHFPNAGVTVTARRGSALYFAYQHGDQASLHAGLPVTEGEKWIATKWLRERPFK</sequence>
<name>A0A846ZQM2_9GAMM</name>
<evidence type="ECO:0000313" key="9">
    <source>
        <dbReference type="Proteomes" id="UP000541636"/>
    </source>
</evidence>
<proteinExistence type="predicted"/>
<evidence type="ECO:0000256" key="6">
    <source>
        <dbReference type="ARBA" id="ARBA00023004"/>
    </source>
</evidence>
<evidence type="ECO:0000256" key="2">
    <source>
        <dbReference type="ARBA" id="ARBA00022723"/>
    </source>
</evidence>
<evidence type="ECO:0000256" key="3">
    <source>
        <dbReference type="ARBA" id="ARBA00022896"/>
    </source>
</evidence>
<keyword evidence="9" id="KW-1185">Reference proteome</keyword>
<dbReference type="PANTHER" id="PTHR10869:SF246">
    <property type="entry name" value="TRANSMEMBRANE PROLYL 4-HYDROXYLASE"/>
    <property type="match status" value="1"/>
</dbReference>
<dbReference type="EMBL" id="JAAZQD010000005">
    <property type="protein sequence ID" value="NKZ39957.1"/>
    <property type="molecule type" value="Genomic_DNA"/>
</dbReference>
<gene>
    <name evidence="8" type="ORF">HF690_13450</name>
</gene>
<protein>
    <submittedName>
        <fullName evidence="8">2-oxoglutarate-dependent dioxygenase</fullName>
    </submittedName>
</protein>
<keyword evidence="6" id="KW-0408">Iron</keyword>
<keyword evidence="2" id="KW-0479">Metal-binding</keyword>
<evidence type="ECO:0000256" key="4">
    <source>
        <dbReference type="ARBA" id="ARBA00022964"/>
    </source>
</evidence>
<comment type="caution">
    <text evidence="8">The sequence shown here is derived from an EMBL/GenBank/DDBJ whole genome shotgun (WGS) entry which is preliminary data.</text>
</comment>
<dbReference type="SMART" id="SM00702">
    <property type="entry name" value="P4Hc"/>
    <property type="match status" value="1"/>
</dbReference>
<organism evidence="8 9">
    <name type="scientific">Oleiagrimonas citrea</name>
    <dbReference type="NCBI Taxonomy" id="1665687"/>
    <lineage>
        <taxon>Bacteria</taxon>
        <taxon>Pseudomonadati</taxon>
        <taxon>Pseudomonadota</taxon>
        <taxon>Gammaproteobacteria</taxon>
        <taxon>Lysobacterales</taxon>
        <taxon>Rhodanobacteraceae</taxon>
        <taxon>Oleiagrimonas</taxon>
    </lineage>
</organism>
<dbReference type="GO" id="GO:0004656">
    <property type="term" value="F:procollagen-proline 4-dioxygenase activity"/>
    <property type="evidence" value="ECO:0007669"/>
    <property type="project" value="TreeGrafter"/>
</dbReference>
<dbReference type="PANTHER" id="PTHR10869">
    <property type="entry name" value="PROLYL 4-HYDROXYLASE ALPHA SUBUNIT"/>
    <property type="match status" value="1"/>
</dbReference>
<dbReference type="InterPro" id="IPR044862">
    <property type="entry name" value="Pro_4_hyd_alph_FE2OG_OXY"/>
</dbReference>
<dbReference type="GO" id="GO:0005506">
    <property type="term" value="F:iron ion binding"/>
    <property type="evidence" value="ECO:0007669"/>
    <property type="project" value="InterPro"/>
</dbReference>
<evidence type="ECO:0000256" key="1">
    <source>
        <dbReference type="ARBA" id="ARBA00001961"/>
    </source>
</evidence>